<evidence type="ECO:0000259" key="12">
    <source>
        <dbReference type="PROSITE" id="PS51384"/>
    </source>
</evidence>
<comment type="cofactor">
    <cofactor evidence="1">
        <name>FAD</name>
        <dbReference type="ChEBI" id="CHEBI:57692"/>
    </cofactor>
</comment>
<keyword evidence="4" id="KW-0001">2Fe-2S</keyword>
<evidence type="ECO:0000259" key="11">
    <source>
        <dbReference type="PROSITE" id="PS51085"/>
    </source>
</evidence>
<organism evidence="13 14">
    <name type="scientific">Plectonema cf. radiosum LEGE 06105</name>
    <dbReference type="NCBI Taxonomy" id="945769"/>
    <lineage>
        <taxon>Bacteria</taxon>
        <taxon>Bacillati</taxon>
        <taxon>Cyanobacteriota</taxon>
        <taxon>Cyanophyceae</taxon>
        <taxon>Oscillatoriophycideae</taxon>
        <taxon>Oscillatoriales</taxon>
        <taxon>Microcoleaceae</taxon>
        <taxon>Plectonema</taxon>
    </lineage>
</organism>
<evidence type="ECO:0000256" key="5">
    <source>
        <dbReference type="ARBA" id="ARBA00022723"/>
    </source>
</evidence>
<gene>
    <name evidence="13" type="ORF">IQ247_14765</name>
</gene>
<feature type="domain" description="2Fe-2S ferredoxin-type" evidence="11">
    <location>
        <begin position="393"/>
        <end position="472"/>
    </location>
</feature>
<dbReference type="Pfam" id="PF00970">
    <property type="entry name" value="FAD_binding_6"/>
    <property type="match status" value="1"/>
</dbReference>
<dbReference type="PRINTS" id="PR00371">
    <property type="entry name" value="FPNCR"/>
</dbReference>
<dbReference type="SUPFAM" id="SSF63380">
    <property type="entry name" value="Riboflavin synthase domain-like"/>
    <property type="match status" value="1"/>
</dbReference>
<dbReference type="InterPro" id="IPR001041">
    <property type="entry name" value="2Fe-2S_ferredoxin-type"/>
</dbReference>
<dbReference type="PROSITE" id="PS51085">
    <property type="entry name" value="2FE2S_FER_2"/>
    <property type="match status" value="1"/>
</dbReference>
<dbReference type="GO" id="GO:0051537">
    <property type="term" value="F:2 iron, 2 sulfur cluster binding"/>
    <property type="evidence" value="ECO:0007669"/>
    <property type="project" value="UniProtKB-KW"/>
</dbReference>
<dbReference type="CDD" id="cd00207">
    <property type="entry name" value="fer2"/>
    <property type="match status" value="1"/>
</dbReference>
<dbReference type="InterPro" id="IPR039261">
    <property type="entry name" value="FNR_nucleotide-bd"/>
</dbReference>
<dbReference type="SUPFAM" id="SSF49879">
    <property type="entry name" value="SMAD/FHA domain"/>
    <property type="match status" value="1"/>
</dbReference>
<evidence type="ECO:0000256" key="7">
    <source>
        <dbReference type="ARBA" id="ARBA00023002"/>
    </source>
</evidence>
<dbReference type="InterPro" id="IPR017927">
    <property type="entry name" value="FAD-bd_FR_type"/>
</dbReference>
<dbReference type="PANTHER" id="PTHR47354">
    <property type="entry name" value="NADH OXIDOREDUCTASE HCR"/>
    <property type="match status" value="1"/>
</dbReference>
<sequence>MKIKAINYQTSSCQEKILTPEMENLNKCIIGRHPNCDLVLNTPEVSRVHGMIYAYNKQYYFIDLASSDGSRLNNQAMEVTQSYLLKPDDIIHIGDFLLLIEEIQLDEHQSNQFTAWRSPELTARCVRIINETPDVKTFTFVAEPAVEFTYQPGQFVTLELEINGKIVKRAYSISSTPSRPHSLDITVKRASSPNNAADAPPGLVSNWLHDNLQAGSQVKIGSPLGDFSCVNHPSSKLLFISAGSGITPMMSMSRWLLDTNAGSDIVFFHSAGTTEDIIFRQELELMTSRYANFKLATTVTRQDSNPIPGGKIGRFDQAMLQEIASDFAERTVYVCGSQPFTQQVKAILQEREFPMENYYEESFGKPYSTKKDNQIQLQTTLTPKEISTSHTAETLVLAKSGVELVYDSADTILETAQREGVELPHMCKMGACQKCKLRLIEGEVRYDQDPECQTGYILTCIAQPIGRVVIEA</sequence>
<dbReference type="SUPFAM" id="SSF54292">
    <property type="entry name" value="2Fe-2S ferredoxin-like"/>
    <property type="match status" value="1"/>
</dbReference>
<dbReference type="InterPro" id="IPR017938">
    <property type="entry name" value="Riboflavin_synthase-like_b-brl"/>
</dbReference>
<keyword evidence="7" id="KW-0560">Oxidoreductase</keyword>
<keyword evidence="5" id="KW-0479">Metal-binding</keyword>
<dbReference type="GO" id="GO:0016491">
    <property type="term" value="F:oxidoreductase activity"/>
    <property type="evidence" value="ECO:0007669"/>
    <property type="project" value="UniProtKB-KW"/>
</dbReference>
<dbReference type="EMBL" id="JADEWL010000045">
    <property type="protein sequence ID" value="MBE9213912.1"/>
    <property type="molecule type" value="Genomic_DNA"/>
</dbReference>
<evidence type="ECO:0000313" key="13">
    <source>
        <dbReference type="EMBL" id="MBE9213912.1"/>
    </source>
</evidence>
<dbReference type="PROSITE" id="PS51384">
    <property type="entry name" value="FAD_FR"/>
    <property type="match status" value="1"/>
</dbReference>
<dbReference type="InterPro" id="IPR050415">
    <property type="entry name" value="MRET"/>
</dbReference>
<keyword evidence="3" id="KW-0285">Flavoprotein</keyword>
<dbReference type="CDD" id="cd00060">
    <property type="entry name" value="FHA"/>
    <property type="match status" value="1"/>
</dbReference>
<evidence type="ECO:0000256" key="6">
    <source>
        <dbReference type="ARBA" id="ARBA00022827"/>
    </source>
</evidence>
<dbReference type="GO" id="GO:0046872">
    <property type="term" value="F:metal ion binding"/>
    <property type="evidence" value="ECO:0007669"/>
    <property type="project" value="UniProtKB-KW"/>
</dbReference>
<dbReference type="SMART" id="SM00240">
    <property type="entry name" value="FHA"/>
    <property type="match status" value="1"/>
</dbReference>
<dbReference type="AlphaFoldDB" id="A0A8J7K3B1"/>
<accession>A0A8J7K3B1</accession>
<name>A0A8J7K3B1_9CYAN</name>
<dbReference type="RefSeq" id="WP_193921215.1">
    <property type="nucleotide sequence ID" value="NZ_JADEWL010000045.1"/>
</dbReference>
<dbReference type="Pfam" id="PF00498">
    <property type="entry name" value="FHA"/>
    <property type="match status" value="1"/>
</dbReference>
<dbReference type="SUPFAM" id="SSF52343">
    <property type="entry name" value="Ferredoxin reductase-like, C-terminal NADP-linked domain"/>
    <property type="match status" value="1"/>
</dbReference>
<evidence type="ECO:0000256" key="8">
    <source>
        <dbReference type="ARBA" id="ARBA00023004"/>
    </source>
</evidence>
<evidence type="ECO:0000256" key="1">
    <source>
        <dbReference type="ARBA" id="ARBA00001974"/>
    </source>
</evidence>
<proteinExistence type="predicted"/>
<dbReference type="InterPro" id="IPR012675">
    <property type="entry name" value="Beta-grasp_dom_sf"/>
</dbReference>
<dbReference type="Pfam" id="PF00111">
    <property type="entry name" value="Fer2"/>
    <property type="match status" value="1"/>
</dbReference>
<keyword evidence="14" id="KW-1185">Reference proteome</keyword>
<dbReference type="Gene3D" id="3.10.20.30">
    <property type="match status" value="1"/>
</dbReference>
<dbReference type="Gene3D" id="3.40.50.80">
    <property type="entry name" value="Nucleotide-binding domain of ferredoxin-NADP reductase (FNR) module"/>
    <property type="match status" value="1"/>
</dbReference>
<dbReference type="PRINTS" id="PR00406">
    <property type="entry name" value="CYTB5RDTASE"/>
</dbReference>
<dbReference type="Gene3D" id="2.60.200.20">
    <property type="match status" value="1"/>
</dbReference>
<keyword evidence="8" id="KW-0408">Iron</keyword>
<evidence type="ECO:0000313" key="14">
    <source>
        <dbReference type="Proteomes" id="UP000620559"/>
    </source>
</evidence>
<protein>
    <recommendedName>
        <fullName evidence="2">Ferredoxin--NADP reductase</fullName>
    </recommendedName>
</protein>
<evidence type="ECO:0000256" key="9">
    <source>
        <dbReference type="ARBA" id="ARBA00023014"/>
    </source>
</evidence>
<evidence type="ECO:0000256" key="2">
    <source>
        <dbReference type="ARBA" id="ARBA00013903"/>
    </source>
</evidence>
<evidence type="ECO:0000256" key="4">
    <source>
        <dbReference type="ARBA" id="ARBA00022714"/>
    </source>
</evidence>
<dbReference type="InterPro" id="IPR000253">
    <property type="entry name" value="FHA_dom"/>
</dbReference>
<dbReference type="CDD" id="cd06215">
    <property type="entry name" value="FNR_iron_sulfur_binding_1"/>
    <property type="match status" value="1"/>
</dbReference>
<dbReference type="InterPro" id="IPR036010">
    <property type="entry name" value="2Fe-2S_ferredoxin-like_sf"/>
</dbReference>
<keyword evidence="6" id="KW-0274">FAD</keyword>
<keyword evidence="9" id="KW-0411">Iron-sulfur</keyword>
<feature type="domain" description="FAD-binding FR-type" evidence="12">
    <location>
        <begin position="118"/>
        <end position="230"/>
    </location>
</feature>
<dbReference type="InterPro" id="IPR008333">
    <property type="entry name" value="Cbr1-like_FAD-bd_dom"/>
</dbReference>
<comment type="caution">
    <text evidence="13">The sequence shown here is derived from an EMBL/GenBank/DDBJ whole genome shotgun (WGS) entry which is preliminary data.</text>
</comment>
<dbReference type="InterPro" id="IPR001433">
    <property type="entry name" value="OxRdtase_FAD/NAD-bd"/>
</dbReference>
<dbReference type="PANTHER" id="PTHR47354:SF6">
    <property type="entry name" value="NADH OXIDOREDUCTASE HCR"/>
    <property type="match status" value="1"/>
</dbReference>
<feature type="domain" description="FHA" evidence="10">
    <location>
        <begin position="28"/>
        <end position="77"/>
    </location>
</feature>
<dbReference type="Pfam" id="PF00175">
    <property type="entry name" value="NAD_binding_1"/>
    <property type="match status" value="1"/>
</dbReference>
<dbReference type="InterPro" id="IPR008984">
    <property type="entry name" value="SMAD_FHA_dom_sf"/>
</dbReference>
<dbReference type="Gene3D" id="2.40.30.10">
    <property type="entry name" value="Translation factors"/>
    <property type="match status" value="1"/>
</dbReference>
<reference evidence="13" key="1">
    <citation type="submission" date="2020-10" db="EMBL/GenBank/DDBJ databases">
        <authorList>
            <person name="Castelo-Branco R."/>
            <person name="Eusebio N."/>
            <person name="Adriana R."/>
            <person name="Vieira A."/>
            <person name="Brugerolle De Fraissinette N."/>
            <person name="Rezende De Castro R."/>
            <person name="Schneider M.P."/>
            <person name="Vasconcelos V."/>
            <person name="Leao P.N."/>
        </authorList>
    </citation>
    <scope>NUCLEOTIDE SEQUENCE</scope>
    <source>
        <strain evidence="13">LEGE 06105</strain>
    </source>
</reference>
<evidence type="ECO:0000259" key="10">
    <source>
        <dbReference type="PROSITE" id="PS50006"/>
    </source>
</evidence>
<dbReference type="InterPro" id="IPR001709">
    <property type="entry name" value="Flavoprot_Pyr_Nucl_cyt_Rdtase"/>
</dbReference>
<dbReference type="Proteomes" id="UP000620559">
    <property type="component" value="Unassembled WGS sequence"/>
</dbReference>
<evidence type="ECO:0000256" key="3">
    <source>
        <dbReference type="ARBA" id="ARBA00022630"/>
    </source>
</evidence>
<dbReference type="PROSITE" id="PS50006">
    <property type="entry name" value="FHA_DOMAIN"/>
    <property type="match status" value="1"/>
</dbReference>